<dbReference type="RefSeq" id="WP_340269555.1">
    <property type="nucleotide sequence ID" value="NZ_JBBEOG010000004.1"/>
</dbReference>
<accession>A0ABW0GPY9</accession>
<organism evidence="2 3">
    <name type="scientific">Aquipuribacter nitratireducens</name>
    <dbReference type="NCBI Taxonomy" id="650104"/>
    <lineage>
        <taxon>Bacteria</taxon>
        <taxon>Bacillati</taxon>
        <taxon>Actinomycetota</taxon>
        <taxon>Actinomycetes</taxon>
        <taxon>Micrococcales</taxon>
        <taxon>Intrasporangiaceae</taxon>
        <taxon>Aquipuribacter</taxon>
    </lineage>
</organism>
<feature type="region of interest" description="Disordered" evidence="1">
    <location>
        <begin position="330"/>
        <end position="349"/>
    </location>
</feature>
<reference evidence="3" key="1">
    <citation type="journal article" date="2019" name="Int. J. Syst. Evol. Microbiol.">
        <title>The Global Catalogue of Microorganisms (GCM) 10K type strain sequencing project: providing services to taxonomists for standard genome sequencing and annotation.</title>
        <authorList>
            <consortium name="The Broad Institute Genomics Platform"/>
            <consortium name="The Broad Institute Genome Sequencing Center for Infectious Disease"/>
            <person name="Wu L."/>
            <person name="Ma J."/>
        </authorList>
    </citation>
    <scope>NUCLEOTIDE SEQUENCE [LARGE SCALE GENOMIC DNA]</scope>
    <source>
        <strain evidence="3">CCUG 43114</strain>
    </source>
</reference>
<evidence type="ECO:0000313" key="3">
    <source>
        <dbReference type="Proteomes" id="UP001596122"/>
    </source>
</evidence>
<dbReference type="Gene3D" id="3.40.109.10">
    <property type="entry name" value="NADH Oxidase"/>
    <property type="match status" value="2"/>
</dbReference>
<gene>
    <name evidence="2" type="ORF">ACFPJ6_12535</name>
</gene>
<sequence>MISTTSPRGTTDVDAADAVVEAMAEAARWAPSVHNTQPWVLRRLPDGLRVAVDDARALPVLDPDARLRTISCGAAAANAAIAAAGLGVRTSTRLLPDGPRAAAVADVLVTGPREATEWDRALARAVAVRRTHRRLHARGDLGPELLDALRAVAADVGARLVVLDDLGRHRLARLLVRAAHEQERNPRLLAETRSWLRPPRGHHEPHPTDGILLASLGTTPYPTDSIVREVGHVSRLTGSPVRDEVEASTTVVLMTPGDGRRDHAVAGLALERVWLEATAAGVVATFADQATQQRVTRDDVSALAGLPGHAQLVLRLGRPLVDVRIPPRRPLADVLDPAPHATTEGSPRS</sequence>
<proteinExistence type="predicted"/>
<keyword evidence="3" id="KW-1185">Reference proteome</keyword>
<protein>
    <submittedName>
        <fullName evidence="2">Acg family FMN-binding oxidoreductase</fullName>
    </submittedName>
</protein>
<name>A0ABW0GPY9_9MICO</name>
<dbReference type="SUPFAM" id="SSF55469">
    <property type="entry name" value="FMN-dependent nitroreductase-like"/>
    <property type="match status" value="2"/>
</dbReference>
<evidence type="ECO:0000313" key="2">
    <source>
        <dbReference type="EMBL" id="MFC5381618.1"/>
    </source>
</evidence>
<evidence type="ECO:0000256" key="1">
    <source>
        <dbReference type="SAM" id="MobiDB-lite"/>
    </source>
</evidence>
<comment type="caution">
    <text evidence="2">The sequence shown here is derived from an EMBL/GenBank/DDBJ whole genome shotgun (WGS) entry which is preliminary data.</text>
</comment>
<dbReference type="Proteomes" id="UP001596122">
    <property type="component" value="Unassembled WGS sequence"/>
</dbReference>
<dbReference type="NCBIfam" id="NF047509">
    <property type="entry name" value="Rv3131_FMN_oxido"/>
    <property type="match status" value="1"/>
</dbReference>
<dbReference type="InterPro" id="IPR000415">
    <property type="entry name" value="Nitroreductase-like"/>
</dbReference>
<dbReference type="EMBL" id="JBHSLD010000009">
    <property type="protein sequence ID" value="MFC5381618.1"/>
    <property type="molecule type" value="Genomic_DNA"/>
</dbReference>